<dbReference type="PROSITE" id="PS00042">
    <property type="entry name" value="HTH_CRP_1"/>
    <property type="match status" value="1"/>
</dbReference>
<dbReference type="Gene3D" id="1.10.10.10">
    <property type="entry name" value="Winged helix-like DNA-binding domain superfamily/Winged helix DNA-binding domain"/>
    <property type="match status" value="1"/>
</dbReference>
<dbReference type="PROSITE" id="PS00889">
    <property type="entry name" value="CNMP_BINDING_2"/>
    <property type="match status" value="1"/>
</dbReference>
<evidence type="ECO:0000259" key="4">
    <source>
        <dbReference type="PROSITE" id="PS50042"/>
    </source>
</evidence>
<name>A0A3B0WLD8_9ZZZZ</name>
<dbReference type="EMBL" id="UOFD01000009">
    <property type="protein sequence ID" value="VAW50259.1"/>
    <property type="molecule type" value="Genomic_DNA"/>
</dbReference>
<dbReference type="InterPro" id="IPR014710">
    <property type="entry name" value="RmlC-like_jellyroll"/>
</dbReference>
<dbReference type="PANTHER" id="PTHR24567:SF68">
    <property type="entry name" value="DNA-BINDING TRANSCRIPTIONAL DUAL REGULATOR CRP"/>
    <property type="match status" value="1"/>
</dbReference>
<dbReference type="PROSITE" id="PS51063">
    <property type="entry name" value="HTH_CRP_2"/>
    <property type="match status" value="1"/>
</dbReference>
<dbReference type="PROSITE" id="PS50042">
    <property type="entry name" value="CNMP_BINDING_3"/>
    <property type="match status" value="1"/>
</dbReference>
<evidence type="ECO:0000256" key="3">
    <source>
        <dbReference type="ARBA" id="ARBA00023163"/>
    </source>
</evidence>
<dbReference type="Gene3D" id="2.60.120.10">
    <property type="entry name" value="Jelly Rolls"/>
    <property type="match status" value="1"/>
</dbReference>
<sequence>MNGTLPVTNMNIIREIPTLNPSLEHLLKFSHRKSYKAKKIIIHEGDISNSLYYITEGSVSVLAESEKGEEIILAQLNKGDFFGEAGLFEFDTQDEGKRTARIIARSDSTIAEISYTQFKKIVAEDPAVMFLLTSQIFNRLKKTSMKVRDLIFLDVKGRIAHCLLELSTEPDAMTHPDGMQIKITRQDLAKMVGCSREMAGRVLKELEDEDLITAHGKTTVVFGKH</sequence>
<dbReference type="NCBIfam" id="NF008732">
    <property type="entry name" value="PRK11753.1"/>
    <property type="match status" value="1"/>
</dbReference>
<accession>A0A3B0WLD8</accession>
<dbReference type="GO" id="GO:0003700">
    <property type="term" value="F:DNA-binding transcription factor activity"/>
    <property type="evidence" value="ECO:0007669"/>
    <property type="project" value="InterPro"/>
</dbReference>
<dbReference type="SMART" id="SM00419">
    <property type="entry name" value="HTH_CRP"/>
    <property type="match status" value="1"/>
</dbReference>
<protein>
    <submittedName>
        <fullName evidence="6">Cyclic AMP receptor protein</fullName>
    </submittedName>
</protein>
<keyword evidence="3" id="KW-0804">Transcription</keyword>
<dbReference type="InterPro" id="IPR036390">
    <property type="entry name" value="WH_DNA-bd_sf"/>
</dbReference>
<evidence type="ECO:0000256" key="1">
    <source>
        <dbReference type="ARBA" id="ARBA00023015"/>
    </source>
</evidence>
<dbReference type="InterPro" id="IPR036388">
    <property type="entry name" value="WH-like_DNA-bd_sf"/>
</dbReference>
<keyword evidence="6" id="KW-0675">Receptor</keyword>
<dbReference type="InterPro" id="IPR012318">
    <property type="entry name" value="HTH_CRP"/>
</dbReference>
<dbReference type="Pfam" id="PF13545">
    <property type="entry name" value="HTH_Crp_2"/>
    <property type="match status" value="1"/>
</dbReference>
<dbReference type="PANTHER" id="PTHR24567">
    <property type="entry name" value="CRP FAMILY TRANSCRIPTIONAL REGULATORY PROTEIN"/>
    <property type="match status" value="1"/>
</dbReference>
<dbReference type="AlphaFoldDB" id="A0A3B0WLD8"/>
<dbReference type="SMART" id="SM00100">
    <property type="entry name" value="cNMP"/>
    <property type="match status" value="1"/>
</dbReference>
<dbReference type="GO" id="GO:0005829">
    <property type="term" value="C:cytosol"/>
    <property type="evidence" value="ECO:0007669"/>
    <property type="project" value="TreeGrafter"/>
</dbReference>
<dbReference type="CDD" id="cd00038">
    <property type="entry name" value="CAP_ED"/>
    <property type="match status" value="1"/>
</dbReference>
<feature type="domain" description="HTH crp-type" evidence="5">
    <location>
        <begin position="153"/>
        <end position="225"/>
    </location>
</feature>
<keyword evidence="2" id="KW-0238">DNA-binding</keyword>
<dbReference type="InterPro" id="IPR050397">
    <property type="entry name" value="Env_Response_Regulators"/>
</dbReference>
<dbReference type="FunFam" id="1.10.10.10:FF:000006">
    <property type="entry name" value="cAMP-activated global transcriptional regulator CRP"/>
    <property type="match status" value="1"/>
</dbReference>
<dbReference type="GO" id="GO:0003677">
    <property type="term" value="F:DNA binding"/>
    <property type="evidence" value="ECO:0007669"/>
    <property type="project" value="UniProtKB-KW"/>
</dbReference>
<keyword evidence="1" id="KW-0805">Transcription regulation</keyword>
<reference evidence="6" key="1">
    <citation type="submission" date="2018-06" db="EMBL/GenBank/DDBJ databases">
        <authorList>
            <person name="Zhirakovskaya E."/>
        </authorList>
    </citation>
    <scope>NUCLEOTIDE SEQUENCE</scope>
</reference>
<proteinExistence type="predicted"/>
<dbReference type="InterPro" id="IPR018490">
    <property type="entry name" value="cNMP-bd_dom_sf"/>
</dbReference>
<dbReference type="SUPFAM" id="SSF51206">
    <property type="entry name" value="cAMP-binding domain-like"/>
    <property type="match status" value="1"/>
</dbReference>
<organism evidence="6">
    <name type="scientific">hydrothermal vent metagenome</name>
    <dbReference type="NCBI Taxonomy" id="652676"/>
    <lineage>
        <taxon>unclassified sequences</taxon>
        <taxon>metagenomes</taxon>
        <taxon>ecological metagenomes</taxon>
    </lineage>
</organism>
<dbReference type="Pfam" id="PF00027">
    <property type="entry name" value="cNMP_binding"/>
    <property type="match status" value="1"/>
</dbReference>
<evidence type="ECO:0000259" key="5">
    <source>
        <dbReference type="PROSITE" id="PS51063"/>
    </source>
</evidence>
<dbReference type="SUPFAM" id="SSF46785">
    <property type="entry name" value="Winged helix' DNA-binding domain"/>
    <property type="match status" value="1"/>
</dbReference>
<dbReference type="PRINTS" id="PR00034">
    <property type="entry name" value="HTHCRP"/>
</dbReference>
<dbReference type="InterPro" id="IPR018488">
    <property type="entry name" value="cNMP-bd_CS"/>
</dbReference>
<feature type="domain" description="Cyclic nucleotide-binding" evidence="4">
    <location>
        <begin position="33"/>
        <end position="139"/>
    </location>
</feature>
<gene>
    <name evidence="6" type="ORF">MNBD_GAMMA06-1470</name>
</gene>
<evidence type="ECO:0000313" key="6">
    <source>
        <dbReference type="EMBL" id="VAW50259.1"/>
    </source>
</evidence>
<dbReference type="InterPro" id="IPR018335">
    <property type="entry name" value="Tscrpt_reg_HTH_Crp-type_CS"/>
</dbReference>
<dbReference type="InterPro" id="IPR000595">
    <property type="entry name" value="cNMP-bd_dom"/>
</dbReference>
<evidence type="ECO:0000256" key="2">
    <source>
        <dbReference type="ARBA" id="ARBA00023125"/>
    </source>
</evidence>